<keyword evidence="2" id="KW-0812">Transmembrane</keyword>
<dbReference type="Gene3D" id="2.10.50.10">
    <property type="entry name" value="Tumor Necrosis Factor Receptor, subunit A, domain 2"/>
    <property type="match status" value="1"/>
</dbReference>
<proteinExistence type="predicted"/>
<gene>
    <name evidence="4" type="ORF">NDU88_006369</name>
</gene>
<feature type="domain" description="TNFR-Cys" evidence="3">
    <location>
        <begin position="88"/>
        <end position="128"/>
    </location>
</feature>
<dbReference type="GO" id="GO:0019955">
    <property type="term" value="F:cytokine binding"/>
    <property type="evidence" value="ECO:0007669"/>
    <property type="project" value="TreeGrafter"/>
</dbReference>
<reference evidence="4" key="1">
    <citation type="journal article" date="2022" name="bioRxiv">
        <title>Sequencing and chromosome-scale assembly of the giantPleurodeles waltlgenome.</title>
        <authorList>
            <person name="Brown T."/>
            <person name="Elewa A."/>
            <person name="Iarovenko S."/>
            <person name="Subramanian E."/>
            <person name="Araus A.J."/>
            <person name="Petzold A."/>
            <person name="Susuki M."/>
            <person name="Suzuki K.-i.T."/>
            <person name="Hayashi T."/>
            <person name="Toyoda A."/>
            <person name="Oliveira C."/>
            <person name="Osipova E."/>
            <person name="Leigh N.D."/>
            <person name="Simon A."/>
            <person name="Yun M.H."/>
        </authorList>
    </citation>
    <scope>NUCLEOTIDE SEQUENCE</scope>
    <source>
        <strain evidence="4">20211129_DDA</strain>
        <tissue evidence="4">Liver</tissue>
    </source>
</reference>
<dbReference type="PANTHER" id="PTHR47134">
    <property type="entry name" value="TUMOR NECROSIS FACTOR RECEPTOR SUPERFAMILY MEMBER 11A"/>
    <property type="match status" value="1"/>
</dbReference>
<organism evidence="4 5">
    <name type="scientific">Pleurodeles waltl</name>
    <name type="common">Iberian ribbed newt</name>
    <dbReference type="NCBI Taxonomy" id="8319"/>
    <lineage>
        <taxon>Eukaryota</taxon>
        <taxon>Metazoa</taxon>
        <taxon>Chordata</taxon>
        <taxon>Craniata</taxon>
        <taxon>Vertebrata</taxon>
        <taxon>Euteleostomi</taxon>
        <taxon>Amphibia</taxon>
        <taxon>Batrachia</taxon>
        <taxon>Caudata</taxon>
        <taxon>Salamandroidea</taxon>
        <taxon>Salamandridae</taxon>
        <taxon>Pleurodelinae</taxon>
        <taxon>Pleurodeles</taxon>
    </lineage>
</organism>
<feature type="region of interest" description="Disordered" evidence="1">
    <location>
        <begin position="595"/>
        <end position="626"/>
    </location>
</feature>
<name>A0AAV7VPF0_PLEWA</name>
<accession>A0AAV7VPF0</accession>
<dbReference type="GO" id="GO:0005031">
    <property type="term" value="F:tumor necrosis factor receptor activity"/>
    <property type="evidence" value="ECO:0007669"/>
    <property type="project" value="TreeGrafter"/>
</dbReference>
<protein>
    <recommendedName>
        <fullName evidence="3">TNFR-Cys domain-containing protein</fullName>
    </recommendedName>
</protein>
<dbReference type="Pfam" id="PF00020">
    <property type="entry name" value="TNFR_c6"/>
    <property type="match status" value="1"/>
</dbReference>
<dbReference type="InterPro" id="IPR001368">
    <property type="entry name" value="TNFR/NGFR_Cys_rich_reg"/>
</dbReference>
<feature type="compositionally biased region" description="Low complexity" evidence="1">
    <location>
        <begin position="453"/>
        <end position="474"/>
    </location>
</feature>
<feature type="domain" description="TNFR-Cys" evidence="3">
    <location>
        <begin position="48"/>
        <end position="85"/>
    </location>
</feature>
<dbReference type="InterPro" id="IPR053075">
    <property type="entry name" value="TNFRSF11A"/>
</dbReference>
<evidence type="ECO:0000313" key="4">
    <source>
        <dbReference type="EMBL" id="KAJ1202572.1"/>
    </source>
</evidence>
<sequence>MITSTAPLRIYTHLGYMMMTVVPDAASPSKGLVVLSHGNSTLERKCACIPGYHLNRDYEFCKRNIECGPGFGVHQTPGRDTDTVCKPCLPGHFSSINSSIEKCQPWTNCTELGKAQRASGTSFSDAVCEKANSTVDTAATLTEGYTLIHILVVLLLFATVASASTVVLICCRKRVKTLTVTLQRWLHEYCSQGEKDKYCSNFNNKHLENTCLQLSDGILLLTLDDKRFCEQGVCCLEGHFLSSDTGLESGHSESEEDVPLSSSTESNEDQPKHMPTEDEYVDRGHQRSFWSTAAKSQLEHQSAPPFAEPLEFGENDRFSQCFVGTECVFDSEDSHTSDHSCGADYAHPSSGSSVQVACNCMGAFQGAQGTAIGASYFNLDTCHSYDLLLRDSYSKEIEHFDIGNNISGEALEHGHNPRYVCGSDCVSANGIGEKSLRQDSSETNHPSTKRSTSHSSSTSSSSSSASPTPSAAPSQRTRQSCSSEEIDAVPEIPRMAASSRMESRVDPARPCPNLLRAQGSSNRRAQVQEVRDGQLVAPGSQLRPQLRAQLRAFFFGSEALPPLHRQDQRVRVWERAPCCLVAPRTQAVVQTPALDRPRQQLPASSIRGNSEAPPPCVTQPLCDQQN</sequence>
<dbReference type="SUPFAM" id="SSF57586">
    <property type="entry name" value="TNF receptor-like"/>
    <property type="match status" value="1"/>
</dbReference>
<dbReference type="AlphaFoldDB" id="A0AAV7VPF0"/>
<dbReference type="SMART" id="SM00208">
    <property type="entry name" value="TNFR"/>
    <property type="match status" value="2"/>
</dbReference>
<comment type="caution">
    <text evidence="4">The sequence shown here is derived from an EMBL/GenBank/DDBJ whole genome shotgun (WGS) entry which is preliminary data.</text>
</comment>
<feature type="region of interest" description="Disordered" evidence="1">
    <location>
        <begin position="434"/>
        <end position="530"/>
    </location>
</feature>
<feature type="transmembrane region" description="Helical" evidence="2">
    <location>
        <begin position="147"/>
        <end position="171"/>
    </location>
</feature>
<dbReference type="GO" id="GO:0070555">
    <property type="term" value="P:response to interleukin-1"/>
    <property type="evidence" value="ECO:0007669"/>
    <property type="project" value="TreeGrafter"/>
</dbReference>
<dbReference type="GO" id="GO:0072674">
    <property type="term" value="P:multinuclear osteoclast differentiation"/>
    <property type="evidence" value="ECO:0007669"/>
    <property type="project" value="TreeGrafter"/>
</dbReference>
<dbReference type="GO" id="GO:0045780">
    <property type="term" value="P:positive regulation of bone resorption"/>
    <property type="evidence" value="ECO:0007669"/>
    <property type="project" value="TreeGrafter"/>
</dbReference>
<evidence type="ECO:0000259" key="3">
    <source>
        <dbReference type="SMART" id="SM00208"/>
    </source>
</evidence>
<dbReference type="Proteomes" id="UP001066276">
    <property type="component" value="Chromosome 2_1"/>
</dbReference>
<dbReference type="PANTHER" id="PTHR47134:SF1">
    <property type="entry name" value="TUMOR NECROSIS FACTOR RECEPTOR SUPERFAMILY MEMBER 11A"/>
    <property type="match status" value="1"/>
</dbReference>
<evidence type="ECO:0000256" key="2">
    <source>
        <dbReference type="SAM" id="Phobius"/>
    </source>
</evidence>
<dbReference type="EMBL" id="JANPWB010000003">
    <property type="protein sequence ID" value="KAJ1202572.1"/>
    <property type="molecule type" value="Genomic_DNA"/>
</dbReference>
<feature type="region of interest" description="Disordered" evidence="1">
    <location>
        <begin position="245"/>
        <end position="278"/>
    </location>
</feature>
<dbReference type="GO" id="GO:0001503">
    <property type="term" value="P:ossification"/>
    <property type="evidence" value="ECO:0007669"/>
    <property type="project" value="TreeGrafter"/>
</dbReference>
<keyword evidence="2" id="KW-1133">Transmembrane helix</keyword>
<evidence type="ECO:0000313" key="5">
    <source>
        <dbReference type="Proteomes" id="UP001066276"/>
    </source>
</evidence>
<dbReference type="InterPro" id="IPR041648">
    <property type="entry name" value="RANK_CRD_2"/>
</dbReference>
<dbReference type="GO" id="GO:0009897">
    <property type="term" value="C:external side of plasma membrane"/>
    <property type="evidence" value="ECO:0007669"/>
    <property type="project" value="TreeGrafter"/>
</dbReference>
<keyword evidence="5" id="KW-1185">Reference proteome</keyword>
<dbReference type="Pfam" id="PF18278">
    <property type="entry name" value="RANK_CRD_2"/>
    <property type="match status" value="1"/>
</dbReference>
<keyword evidence="2" id="KW-0472">Membrane</keyword>
<evidence type="ECO:0000256" key="1">
    <source>
        <dbReference type="SAM" id="MobiDB-lite"/>
    </source>
</evidence>
<feature type="compositionally biased region" description="Basic and acidic residues" evidence="1">
    <location>
        <begin position="269"/>
        <end position="278"/>
    </location>
</feature>